<dbReference type="RefSeq" id="WP_083118632.1">
    <property type="nucleotide sequence ID" value="NZ_JACKUO010000028.1"/>
</dbReference>
<dbReference type="Proteomes" id="UP000192534">
    <property type="component" value="Unassembled WGS sequence"/>
</dbReference>
<evidence type="ECO:0000313" key="1">
    <source>
        <dbReference type="EMBL" id="ORB53935.1"/>
    </source>
</evidence>
<name>A0A1X0IXG8_MYCRH</name>
<sequence length="113" mass="12827">MFDNWRVRRRGQHCQATVVHAQQAAKIATNDYRKYQFVVDVHPPGAEPVRLEITETFTVGGLKPAVGDIVGVRWDATSNRAVFDLDGDPRYDIKALRAQQDARRKDLLDQPPD</sequence>
<accession>A0A1X0IXG8</accession>
<protein>
    <submittedName>
        <fullName evidence="1">Uncharacterized protein</fullName>
    </submittedName>
</protein>
<comment type="caution">
    <text evidence="1">The sequence shown here is derived from an EMBL/GenBank/DDBJ whole genome shotgun (WGS) entry which is preliminary data.</text>
</comment>
<reference evidence="1 2" key="1">
    <citation type="submission" date="2016-12" db="EMBL/GenBank/DDBJ databases">
        <title>The new phylogeny of genus Mycobacterium.</title>
        <authorList>
            <person name="Tortoli E."/>
            <person name="Trovato A."/>
            <person name="Cirillo D.M."/>
        </authorList>
    </citation>
    <scope>NUCLEOTIDE SEQUENCE [LARGE SCALE GENOMIC DNA]</scope>
    <source>
        <strain evidence="1 2">DSM 44223</strain>
    </source>
</reference>
<evidence type="ECO:0000313" key="2">
    <source>
        <dbReference type="Proteomes" id="UP000192534"/>
    </source>
</evidence>
<proteinExistence type="predicted"/>
<keyword evidence="2" id="KW-1185">Reference proteome</keyword>
<dbReference type="EMBL" id="MVIH01000004">
    <property type="protein sequence ID" value="ORB53935.1"/>
    <property type="molecule type" value="Genomic_DNA"/>
</dbReference>
<organism evidence="1 2">
    <name type="scientific">Mycolicibacterium rhodesiae</name>
    <name type="common">Mycobacterium rhodesiae</name>
    <dbReference type="NCBI Taxonomy" id="36814"/>
    <lineage>
        <taxon>Bacteria</taxon>
        <taxon>Bacillati</taxon>
        <taxon>Actinomycetota</taxon>
        <taxon>Actinomycetes</taxon>
        <taxon>Mycobacteriales</taxon>
        <taxon>Mycobacteriaceae</taxon>
        <taxon>Mycolicibacterium</taxon>
    </lineage>
</organism>
<dbReference type="OrthoDB" id="4726129at2"/>
<gene>
    <name evidence="1" type="ORF">BST42_11170</name>
</gene>
<dbReference type="AlphaFoldDB" id="A0A1X0IXG8"/>